<gene>
    <name evidence="1" type="ORF">H5V45_10220</name>
</gene>
<accession>A0A7X0RHZ4</accession>
<sequence>MYGDTDVMRKRAAQLREQGVDIRAMADHLVAQTEGIGWSGRAAESMRERVRDRAAHLREVAAGHETAAESLEKHLLEVDLLKESIASTERRAGSIVADARTRVARVDAHDDPDGVRREADPGDRALAAFTPPPSGHRDWLAVEIPGL</sequence>
<evidence type="ECO:0000313" key="1">
    <source>
        <dbReference type="EMBL" id="MBB6627695.1"/>
    </source>
</evidence>
<dbReference type="AlphaFoldDB" id="A0A7X0RHZ4"/>
<keyword evidence="2" id="KW-1185">Reference proteome</keyword>
<dbReference type="Proteomes" id="UP000523955">
    <property type="component" value="Unassembled WGS sequence"/>
</dbReference>
<protein>
    <submittedName>
        <fullName evidence="1">Uncharacterized protein</fullName>
    </submittedName>
</protein>
<dbReference type="RefSeq" id="WP_185252833.1">
    <property type="nucleotide sequence ID" value="NZ_JACKXE010000001.1"/>
</dbReference>
<name>A0A7X0RHZ4_9ACTN</name>
<organism evidence="1 2">
    <name type="scientific">Nocardioides luti</name>
    <dbReference type="NCBI Taxonomy" id="2761101"/>
    <lineage>
        <taxon>Bacteria</taxon>
        <taxon>Bacillati</taxon>
        <taxon>Actinomycetota</taxon>
        <taxon>Actinomycetes</taxon>
        <taxon>Propionibacteriales</taxon>
        <taxon>Nocardioidaceae</taxon>
        <taxon>Nocardioides</taxon>
    </lineage>
</organism>
<evidence type="ECO:0000313" key="2">
    <source>
        <dbReference type="Proteomes" id="UP000523955"/>
    </source>
</evidence>
<comment type="caution">
    <text evidence="1">The sequence shown here is derived from an EMBL/GenBank/DDBJ whole genome shotgun (WGS) entry which is preliminary data.</text>
</comment>
<dbReference type="EMBL" id="JACKXE010000001">
    <property type="protein sequence ID" value="MBB6627695.1"/>
    <property type="molecule type" value="Genomic_DNA"/>
</dbReference>
<proteinExistence type="predicted"/>
<reference evidence="1 2" key="1">
    <citation type="submission" date="2020-08" db="EMBL/GenBank/DDBJ databases">
        <authorList>
            <person name="Seo M.-J."/>
        </authorList>
    </citation>
    <scope>NUCLEOTIDE SEQUENCE [LARGE SCALE GENOMIC DNA]</scope>
    <source>
        <strain evidence="1 2">KIGAM211</strain>
    </source>
</reference>